<accession>A0A4D6C4H0</accession>
<reference evidence="6" key="1">
    <citation type="journal article" date="2019" name="Genome Biol. Evol.">
        <title>Tracing the Evolution of the Plastome and Mitogenome in the Chloropicophyceae Uncovered Convergent tRNA Gene Losses and a Variant Plastid Genetic Code.</title>
        <authorList>
            <person name="Turmel M."/>
            <person name="Dos Santos A.L."/>
            <person name="Otis C."/>
            <person name="Sergerie R."/>
            <person name="Lemieux C."/>
        </authorList>
    </citation>
    <scope>NUCLEOTIDE SEQUENCE</scope>
</reference>
<comment type="similarity">
    <text evidence="1 4">Belongs to the universal ribosomal protein uS13 family.</text>
</comment>
<keyword evidence="3 4" id="KW-0687">Ribonucleoprotein</keyword>
<dbReference type="SUPFAM" id="SSF46946">
    <property type="entry name" value="S13-like H2TH domain"/>
    <property type="match status" value="1"/>
</dbReference>
<sequence>MVYIANVYLEEKKFVYKALQDIRGIGERKGREICARCGLGLDVKVGSLTYKETSLLAKEVDKIDKIETKLTRKVQEDIKRLVRIKAYRGRRHTQNLPCRGQRTHRNGQTRKKFDWRNMG</sequence>
<dbReference type="Pfam" id="PF00416">
    <property type="entry name" value="Ribosomal_S13"/>
    <property type="match status" value="1"/>
</dbReference>
<protein>
    <submittedName>
        <fullName evidence="6">Ribosomal protein S13</fullName>
    </submittedName>
</protein>
<dbReference type="PROSITE" id="PS00646">
    <property type="entry name" value="RIBOSOMAL_S13_1"/>
    <property type="match status" value="1"/>
</dbReference>
<dbReference type="GeneID" id="40513291"/>
<dbReference type="RefSeq" id="YP_009647015.1">
    <property type="nucleotide sequence ID" value="NC_042598.1"/>
</dbReference>
<keyword evidence="6" id="KW-0496">Mitochondrion</keyword>
<gene>
    <name evidence="6" type="primary">rps13</name>
</gene>
<geneLocation type="mitochondrion" evidence="6"/>
<dbReference type="InterPro" id="IPR018269">
    <property type="entry name" value="Ribosomal_uS13_CS"/>
</dbReference>
<dbReference type="InterPro" id="IPR027437">
    <property type="entry name" value="Rbsml_uS13_C"/>
</dbReference>
<feature type="region of interest" description="Disordered" evidence="5">
    <location>
        <begin position="93"/>
        <end position="119"/>
    </location>
</feature>
<evidence type="ECO:0000256" key="2">
    <source>
        <dbReference type="ARBA" id="ARBA00022980"/>
    </source>
</evidence>
<dbReference type="InterPro" id="IPR010979">
    <property type="entry name" value="Ribosomal_uS13-like_H2TH"/>
</dbReference>
<dbReference type="PROSITE" id="PS50159">
    <property type="entry name" value="RIBOSOMAL_S13_2"/>
    <property type="match status" value="1"/>
</dbReference>
<dbReference type="PANTHER" id="PTHR10871:SF1">
    <property type="entry name" value="SMALL RIBOSOMAL SUBUNIT PROTEIN US13M"/>
    <property type="match status" value="1"/>
</dbReference>
<evidence type="ECO:0000256" key="5">
    <source>
        <dbReference type="SAM" id="MobiDB-lite"/>
    </source>
</evidence>
<proteinExistence type="inferred from homology"/>
<dbReference type="AlphaFoldDB" id="A0A4D6C4H0"/>
<dbReference type="InterPro" id="IPR001892">
    <property type="entry name" value="Ribosomal_uS13"/>
</dbReference>
<dbReference type="GO" id="GO:0005739">
    <property type="term" value="C:mitochondrion"/>
    <property type="evidence" value="ECO:0007669"/>
    <property type="project" value="TreeGrafter"/>
</dbReference>
<dbReference type="GO" id="GO:0006412">
    <property type="term" value="P:translation"/>
    <property type="evidence" value="ECO:0007669"/>
    <property type="project" value="InterPro"/>
</dbReference>
<organism evidence="6">
    <name type="scientific">Chloropicon sieburthii</name>
    <dbReference type="NCBI Taxonomy" id="1764286"/>
    <lineage>
        <taxon>Eukaryota</taxon>
        <taxon>Viridiplantae</taxon>
        <taxon>Chlorophyta</taxon>
        <taxon>Chloropicophyceae</taxon>
        <taxon>Chloropicales</taxon>
        <taxon>Chloropicaceae</taxon>
        <taxon>Chloropicon</taxon>
    </lineage>
</organism>
<evidence type="ECO:0000256" key="3">
    <source>
        <dbReference type="ARBA" id="ARBA00023274"/>
    </source>
</evidence>
<evidence type="ECO:0000256" key="4">
    <source>
        <dbReference type="RuleBase" id="RU003830"/>
    </source>
</evidence>
<dbReference type="GO" id="GO:0003735">
    <property type="term" value="F:structural constituent of ribosome"/>
    <property type="evidence" value="ECO:0007669"/>
    <property type="project" value="InterPro"/>
</dbReference>
<dbReference type="GO" id="GO:0015935">
    <property type="term" value="C:small ribosomal subunit"/>
    <property type="evidence" value="ECO:0007669"/>
    <property type="project" value="TreeGrafter"/>
</dbReference>
<dbReference type="EMBL" id="MK086003">
    <property type="protein sequence ID" value="QBX98646.1"/>
    <property type="molecule type" value="Genomic_DNA"/>
</dbReference>
<dbReference type="PIRSF" id="PIRSF002134">
    <property type="entry name" value="Ribosomal_S13"/>
    <property type="match status" value="1"/>
</dbReference>
<dbReference type="Gene3D" id="4.10.910.10">
    <property type="entry name" value="30s ribosomal protein s13, domain 2"/>
    <property type="match status" value="1"/>
</dbReference>
<feature type="compositionally biased region" description="Basic residues" evidence="5">
    <location>
        <begin position="101"/>
        <end position="110"/>
    </location>
</feature>
<dbReference type="HAMAP" id="MF_01315">
    <property type="entry name" value="Ribosomal_uS13"/>
    <property type="match status" value="1"/>
</dbReference>
<name>A0A4D6C4H0_9CHLO</name>
<evidence type="ECO:0000313" key="6">
    <source>
        <dbReference type="EMBL" id="QBX98646.1"/>
    </source>
</evidence>
<dbReference type="PANTHER" id="PTHR10871">
    <property type="entry name" value="30S RIBOSOMAL PROTEIN S13/40S RIBOSOMAL PROTEIN S18"/>
    <property type="match status" value="1"/>
</dbReference>
<keyword evidence="2 4" id="KW-0689">Ribosomal protein</keyword>
<evidence type="ECO:0000256" key="1">
    <source>
        <dbReference type="ARBA" id="ARBA00008080"/>
    </source>
</evidence>
<dbReference type="GO" id="GO:0003723">
    <property type="term" value="F:RNA binding"/>
    <property type="evidence" value="ECO:0007669"/>
    <property type="project" value="InterPro"/>
</dbReference>
<dbReference type="Gene3D" id="1.10.8.50">
    <property type="match status" value="1"/>
</dbReference>